<dbReference type="GO" id="GO:0005634">
    <property type="term" value="C:nucleus"/>
    <property type="evidence" value="ECO:0007669"/>
    <property type="project" value="UniProtKB-SubCell"/>
</dbReference>
<dbReference type="Gene3D" id="3.40.50.150">
    <property type="entry name" value="Vaccinia Virus protein VP39"/>
    <property type="match status" value="1"/>
</dbReference>
<gene>
    <name evidence="9" type="ORF">SAY86_007409</name>
</gene>
<keyword evidence="2" id="KW-0489">Methyltransferase</keyword>
<evidence type="ECO:0000256" key="5">
    <source>
        <dbReference type="ARBA" id="ARBA00022737"/>
    </source>
</evidence>
<dbReference type="GO" id="GO:0008168">
    <property type="term" value="F:methyltransferase activity"/>
    <property type="evidence" value="ECO:0007669"/>
    <property type="project" value="UniProtKB-KW"/>
</dbReference>
<dbReference type="Proteomes" id="UP001346149">
    <property type="component" value="Unassembled WGS sequence"/>
</dbReference>
<dbReference type="SUPFAM" id="SSF53335">
    <property type="entry name" value="S-adenosyl-L-methionine-dependent methyltransferases"/>
    <property type="match status" value="2"/>
</dbReference>
<keyword evidence="10" id="KW-1185">Reference proteome</keyword>
<name>A0AAN7R0D8_TRANT</name>
<keyword evidence="7" id="KW-0539">Nucleus</keyword>
<evidence type="ECO:0000256" key="1">
    <source>
        <dbReference type="ARBA" id="ARBA00004123"/>
    </source>
</evidence>
<comment type="caution">
    <text evidence="9">The sequence shown here is derived from an EMBL/GenBank/DDBJ whole genome shotgun (WGS) entry which is preliminary data.</text>
</comment>
<dbReference type="InterPro" id="IPR030380">
    <property type="entry name" value="SAM_MeTfrase_DRM"/>
</dbReference>
<proteinExistence type="predicted"/>
<reference evidence="9 10" key="1">
    <citation type="journal article" date="2023" name="Hortic Res">
        <title>Pangenome of water caltrop reveals structural variations and asymmetric subgenome divergence after allopolyploidization.</title>
        <authorList>
            <person name="Zhang X."/>
            <person name="Chen Y."/>
            <person name="Wang L."/>
            <person name="Yuan Y."/>
            <person name="Fang M."/>
            <person name="Shi L."/>
            <person name="Lu R."/>
            <person name="Comes H.P."/>
            <person name="Ma Y."/>
            <person name="Chen Y."/>
            <person name="Huang G."/>
            <person name="Zhou Y."/>
            <person name="Zheng Z."/>
            <person name="Qiu Y."/>
        </authorList>
    </citation>
    <scope>NUCLEOTIDE SEQUENCE [LARGE SCALE GENOMIC DNA]</scope>
    <source>
        <strain evidence="9">F231</strain>
    </source>
</reference>
<keyword evidence="4" id="KW-0949">S-adenosyl-L-methionine</keyword>
<protein>
    <recommendedName>
        <fullName evidence="8">SAM-dependent MTase DRM-type domain-containing protein</fullName>
    </recommendedName>
</protein>
<keyword evidence="6" id="KW-0238">DNA-binding</keyword>
<evidence type="ECO:0000256" key="4">
    <source>
        <dbReference type="ARBA" id="ARBA00022691"/>
    </source>
</evidence>
<evidence type="ECO:0000256" key="3">
    <source>
        <dbReference type="ARBA" id="ARBA00022679"/>
    </source>
</evidence>
<evidence type="ECO:0000256" key="7">
    <source>
        <dbReference type="ARBA" id="ARBA00023242"/>
    </source>
</evidence>
<sequence>MPENSRIIGHGTKKEVIPKNEDLDFGLPSETIFPRQTMDHGVNSWGSNMRSLFIGMGFSPSLVDKVLGENGEDLGEDSMYMLLEVLIGYSGPQRSKSGSSDSFDRMLDEHDVTGPEVSKVPLKEEDNWSDGACNQKRASLRLMNFSTNEIEFAMSKLGENAEIIDIVEFIVAAQISSRVRDTNGRRYSFSGMNKDASDGALFRTMEKTLRLVEMGFNESEILTVFGRFGANASIAELADSIFTSRCGEVDKEYVQPSTSSIKVESEDHTGSTASQSSLIRTEEILKGKRPKEEYSCGYTDLITTPCHLDFRARRQGKKLKQELLHGSSSFNRLSSWAAAEEEAEEDTRGTGLGRQFILQPVQCMRIHQVVAKPPFFFYGSVVNIPREWWAKISQFLYSREPEFVSTQFFSALSRKEGYVHNLPTENRFHIQPIPPMIIQEVIPHTKKWWPSWDTRRQLGSISSKISGLSQLCESFGKVLTDTGGLPSLDQQKDILSQCQALSLLWVGPHKLCPLEAEHLEAILGYPMNHTQVSGSSTSQRLERLRHCFQTDTLGYHLSVLKSKFPDGLTVLSLFTGVGSAEVALHRLGVRLKAVVSVEKCESNKKIIRRWWQSTEQTGELVEMESIQRLTTNRLDSLIKKFGGFDLVICQNPCILSPKSKVASEGGDFPGFDFTLFYEFVRVLQRVRSIMERKR</sequence>
<dbReference type="GO" id="GO:0003677">
    <property type="term" value="F:DNA binding"/>
    <property type="evidence" value="ECO:0007669"/>
    <property type="project" value="UniProtKB-KW"/>
</dbReference>
<comment type="subcellular location">
    <subcellularLocation>
        <location evidence="1">Nucleus</location>
    </subcellularLocation>
</comment>
<evidence type="ECO:0000313" key="9">
    <source>
        <dbReference type="EMBL" id="KAK4783035.1"/>
    </source>
</evidence>
<dbReference type="AlphaFoldDB" id="A0AAN7R0D8"/>
<dbReference type="PANTHER" id="PTHR23068">
    <property type="entry name" value="DNA CYTOSINE-5- -METHYLTRANSFERASE 3-RELATED"/>
    <property type="match status" value="1"/>
</dbReference>
<dbReference type="InterPro" id="IPR050390">
    <property type="entry name" value="C5-Methyltransferase"/>
</dbReference>
<evidence type="ECO:0000256" key="6">
    <source>
        <dbReference type="ARBA" id="ARBA00023125"/>
    </source>
</evidence>
<keyword evidence="3" id="KW-0808">Transferase</keyword>
<evidence type="ECO:0000259" key="8">
    <source>
        <dbReference type="PROSITE" id="PS51680"/>
    </source>
</evidence>
<dbReference type="PANTHER" id="PTHR23068:SF11">
    <property type="entry name" value="INACTIVE DNA (CYTOSINE-5)-METHYLTRANSFERASE DRM3-RELATED"/>
    <property type="match status" value="1"/>
</dbReference>
<keyword evidence="5" id="KW-0677">Repeat</keyword>
<organism evidence="9 10">
    <name type="scientific">Trapa natans</name>
    <name type="common">Water chestnut</name>
    <dbReference type="NCBI Taxonomy" id="22666"/>
    <lineage>
        <taxon>Eukaryota</taxon>
        <taxon>Viridiplantae</taxon>
        <taxon>Streptophyta</taxon>
        <taxon>Embryophyta</taxon>
        <taxon>Tracheophyta</taxon>
        <taxon>Spermatophyta</taxon>
        <taxon>Magnoliopsida</taxon>
        <taxon>eudicotyledons</taxon>
        <taxon>Gunneridae</taxon>
        <taxon>Pentapetalae</taxon>
        <taxon>rosids</taxon>
        <taxon>malvids</taxon>
        <taxon>Myrtales</taxon>
        <taxon>Lythraceae</taxon>
        <taxon>Trapa</taxon>
    </lineage>
</organism>
<feature type="domain" description="SAM-dependent MTase DRM-type" evidence="8">
    <location>
        <begin position="362"/>
        <end position="693"/>
    </location>
</feature>
<evidence type="ECO:0000313" key="10">
    <source>
        <dbReference type="Proteomes" id="UP001346149"/>
    </source>
</evidence>
<dbReference type="GO" id="GO:0032259">
    <property type="term" value="P:methylation"/>
    <property type="evidence" value="ECO:0007669"/>
    <property type="project" value="UniProtKB-KW"/>
</dbReference>
<dbReference type="PROSITE" id="PS51680">
    <property type="entry name" value="SAM_MT_DRM"/>
    <property type="match status" value="1"/>
</dbReference>
<evidence type="ECO:0000256" key="2">
    <source>
        <dbReference type="ARBA" id="ARBA00022603"/>
    </source>
</evidence>
<dbReference type="InterPro" id="IPR029063">
    <property type="entry name" value="SAM-dependent_MTases_sf"/>
</dbReference>
<accession>A0AAN7R0D8</accession>
<dbReference type="EMBL" id="JAXQNO010000015">
    <property type="protein sequence ID" value="KAK4783035.1"/>
    <property type="molecule type" value="Genomic_DNA"/>
</dbReference>